<dbReference type="SUPFAM" id="SSF54909">
    <property type="entry name" value="Dimeric alpha+beta barrel"/>
    <property type="match status" value="1"/>
</dbReference>
<proteinExistence type="inferred from homology"/>
<gene>
    <name evidence="3" type="ORF">M1843_01190</name>
</gene>
<dbReference type="InterPro" id="IPR011008">
    <property type="entry name" value="Dimeric_a/b-barrel"/>
</dbReference>
<dbReference type="Pfam" id="PF03795">
    <property type="entry name" value="YCII"/>
    <property type="match status" value="1"/>
</dbReference>
<comment type="caution">
    <text evidence="3">The sequence shown here is derived from an EMBL/GenBank/DDBJ whole genome shotgun (WGS) entry which is preliminary data.</text>
</comment>
<dbReference type="Gene3D" id="3.30.70.1060">
    <property type="entry name" value="Dimeric alpha+beta barrel"/>
    <property type="match status" value="1"/>
</dbReference>
<accession>A0ABT0IYP7</accession>
<organism evidence="3 4">
    <name type="scientific">Isoptericola peretonis</name>
    <dbReference type="NCBI Taxonomy" id="2918523"/>
    <lineage>
        <taxon>Bacteria</taxon>
        <taxon>Bacillati</taxon>
        <taxon>Actinomycetota</taxon>
        <taxon>Actinomycetes</taxon>
        <taxon>Micrococcales</taxon>
        <taxon>Promicromonosporaceae</taxon>
        <taxon>Isoptericola</taxon>
    </lineage>
</organism>
<dbReference type="InterPro" id="IPR005545">
    <property type="entry name" value="YCII"/>
</dbReference>
<name>A0ABT0IYP7_9MICO</name>
<feature type="domain" description="YCII-related" evidence="2">
    <location>
        <begin position="14"/>
        <end position="111"/>
    </location>
</feature>
<protein>
    <submittedName>
        <fullName evidence="3">YciI family protein</fullName>
    </submittedName>
</protein>
<comment type="similarity">
    <text evidence="1">Belongs to the YciI family.</text>
</comment>
<evidence type="ECO:0000256" key="1">
    <source>
        <dbReference type="ARBA" id="ARBA00007689"/>
    </source>
</evidence>
<sequence>MRFLVLMTEPGYFARPDDEARDAAEMADLERFVAAVAARGEVVAGEALAGPSESRSVLPGPPAQRAVTDGPFAEAAEQIGGLFLVDLPDLDAATEVARLLPEAYTVEVRGVLDLS</sequence>
<keyword evidence="4" id="KW-1185">Reference proteome</keyword>
<dbReference type="Proteomes" id="UP001651050">
    <property type="component" value="Unassembled WGS sequence"/>
</dbReference>
<evidence type="ECO:0000313" key="4">
    <source>
        <dbReference type="Proteomes" id="UP001651050"/>
    </source>
</evidence>
<dbReference type="EMBL" id="JALQCY010000001">
    <property type="protein sequence ID" value="MCK9792359.1"/>
    <property type="molecule type" value="Genomic_DNA"/>
</dbReference>
<dbReference type="PANTHER" id="PTHR35174:SF3">
    <property type="entry name" value="BLL7171 PROTEIN"/>
    <property type="match status" value="1"/>
</dbReference>
<dbReference type="RefSeq" id="WP_416342233.1">
    <property type="nucleotide sequence ID" value="NZ_JALQCY010000001.1"/>
</dbReference>
<evidence type="ECO:0000259" key="2">
    <source>
        <dbReference type="Pfam" id="PF03795"/>
    </source>
</evidence>
<reference evidence="3 4" key="1">
    <citation type="submission" date="2022-02" db="EMBL/GenBank/DDBJ databases">
        <title>The car tank lid bacteriome: a reservoir of bacteria with potential in bioremediation of fuel.</title>
        <authorList>
            <person name="Vidal-Verdu A."/>
            <person name="Gomez-Martinez D."/>
            <person name="Latorre-Perez A."/>
            <person name="Pereto J."/>
            <person name="Porcar M."/>
        </authorList>
    </citation>
    <scope>NUCLEOTIDE SEQUENCE [LARGE SCALE GENOMIC DNA]</scope>
    <source>
        <strain evidence="3 4">4D.3</strain>
    </source>
</reference>
<dbReference type="PANTHER" id="PTHR35174">
    <property type="entry name" value="BLL7171 PROTEIN-RELATED"/>
    <property type="match status" value="1"/>
</dbReference>
<evidence type="ECO:0000313" key="3">
    <source>
        <dbReference type="EMBL" id="MCK9792359.1"/>
    </source>
</evidence>